<proteinExistence type="predicted"/>
<sequence length="231" mass="26759">MEVIKRVANEVYFLLDPDKLWTRIDTIIGENFRAIKGCPFMLNETPLADASLVPFSNLNIDSKRMTFEAKVQKTDTFFEVDLSKNNAAPLIAEFIKKYNEDQLELSTEHFNSLQIKIEKKYLTIRIENIKEAGTNLDNKNWLIISFNRACNYVQIKEPAMPQKRFESIKSLMLDGLKLSVECNGRDVWAQENNSEEGYSYDWNLDVQPEFKDLITGLLNIGIQSQRRNYTG</sequence>
<accession>A0A420VV74</accession>
<dbReference type="OrthoDB" id="1491645at2"/>
<dbReference type="AlphaFoldDB" id="A0A420VV74"/>
<organism evidence="1 2">
    <name type="scientific">Sphingobacterium puteale</name>
    <dbReference type="NCBI Taxonomy" id="2420510"/>
    <lineage>
        <taxon>Bacteria</taxon>
        <taxon>Pseudomonadati</taxon>
        <taxon>Bacteroidota</taxon>
        <taxon>Sphingobacteriia</taxon>
        <taxon>Sphingobacteriales</taxon>
        <taxon>Sphingobacteriaceae</taxon>
        <taxon>Sphingobacterium</taxon>
    </lineage>
</organism>
<dbReference type="Pfam" id="PF26559">
    <property type="entry name" value="DUF8184"/>
    <property type="match status" value="1"/>
</dbReference>
<dbReference type="RefSeq" id="WP_121125722.1">
    <property type="nucleotide sequence ID" value="NZ_RBWS01000014.1"/>
</dbReference>
<comment type="caution">
    <text evidence="1">The sequence shown here is derived from an EMBL/GenBank/DDBJ whole genome shotgun (WGS) entry which is preliminary data.</text>
</comment>
<reference evidence="1 2" key="1">
    <citation type="submission" date="2018-10" db="EMBL/GenBank/DDBJ databases">
        <title>Sphingobacterium sp. M05W1-28.</title>
        <authorList>
            <person name="Cai H."/>
        </authorList>
    </citation>
    <scope>NUCLEOTIDE SEQUENCE [LARGE SCALE GENOMIC DNA]</scope>
    <source>
        <strain evidence="1 2">M05W1-28</strain>
    </source>
</reference>
<keyword evidence="2" id="KW-1185">Reference proteome</keyword>
<evidence type="ECO:0000313" key="2">
    <source>
        <dbReference type="Proteomes" id="UP000282423"/>
    </source>
</evidence>
<evidence type="ECO:0000313" key="1">
    <source>
        <dbReference type="EMBL" id="RKO70165.1"/>
    </source>
</evidence>
<dbReference type="InterPro" id="IPR058497">
    <property type="entry name" value="DUF8184"/>
</dbReference>
<dbReference type="EMBL" id="RBWS01000014">
    <property type="protein sequence ID" value="RKO70165.1"/>
    <property type="molecule type" value="Genomic_DNA"/>
</dbReference>
<protein>
    <submittedName>
        <fullName evidence="1">Uncharacterized protein</fullName>
    </submittedName>
</protein>
<gene>
    <name evidence="1" type="ORF">D7322_18485</name>
</gene>
<dbReference type="Proteomes" id="UP000282423">
    <property type="component" value="Unassembled WGS sequence"/>
</dbReference>
<name>A0A420VV74_9SPHI</name>